<comment type="caution">
    <text evidence="8">The sequence shown here is derived from an EMBL/GenBank/DDBJ whole genome shotgun (WGS) entry which is preliminary data.</text>
</comment>
<feature type="region of interest" description="Disordered" evidence="7">
    <location>
        <begin position="118"/>
        <end position="141"/>
    </location>
</feature>
<dbReference type="PANTHER" id="PTHR28236:SF1">
    <property type="entry name" value="LARGE RIBOSOMAL SUBUNIT PROTEIN ML53"/>
    <property type="match status" value="1"/>
</dbReference>
<evidence type="ECO:0000256" key="2">
    <source>
        <dbReference type="ARBA" id="ARBA00005557"/>
    </source>
</evidence>
<feature type="compositionally biased region" description="Basic and acidic residues" evidence="7">
    <location>
        <begin position="48"/>
        <end position="65"/>
    </location>
</feature>
<organism evidence="8 9">
    <name type="scientific">Purpureocillium lilacinum</name>
    <name type="common">Paecilomyces lilacinus</name>
    <dbReference type="NCBI Taxonomy" id="33203"/>
    <lineage>
        <taxon>Eukaryota</taxon>
        <taxon>Fungi</taxon>
        <taxon>Dikarya</taxon>
        <taxon>Ascomycota</taxon>
        <taxon>Pezizomycotina</taxon>
        <taxon>Sordariomycetes</taxon>
        <taxon>Hypocreomycetidae</taxon>
        <taxon>Hypocreales</taxon>
        <taxon>Ophiocordycipitaceae</taxon>
        <taxon>Purpureocillium</taxon>
    </lineage>
</organism>
<protein>
    <recommendedName>
        <fullName evidence="6">Large ribosomal subunit protein mL53</fullName>
    </recommendedName>
</protein>
<reference evidence="8 9" key="1">
    <citation type="journal article" date="2016" name="Front. Microbiol.">
        <title>Genome and transcriptome sequences reveal the specific parasitism of the nematophagous Purpureocillium lilacinum 36-1.</title>
        <authorList>
            <person name="Xie J."/>
            <person name="Li S."/>
            <person name="Mo C."/>
            <person name="Xiao X."/>
            <person name="Peng D."/>
            <person name="Wang G."/>
            <person name="Xiao Y."/>
        </authorList>
    </citation>
    <scope>NUCLEOTIDE SEQUENCE [LARGE SCALE GENOMIC DNA]</scope>
    <source>
        <strain evidence="8 9">36-1</strain>
    </source>
</reference>
<evidence type="ECO:0000256" key="5">
    <source>
        <dbReference type="ARBA" id="ARBA00023274"/>
    </source>
</evidence>
<evidence type="ECO:0000256" key="1">
    <source>
        <dbReference type="ARBA" id="ARBA00004173"/>
    </source>
</evidence>
<evidence type="ECO:0000256" key="3">
    <source>
        <dbReference type="ARBA" id="ARBA00022980"/>
    </source>
</evidence>
<dbReference type="Pfam" id="PF10780">
    <property type="entry name" value="MRP_L53"/>
    <property type="match status" value="1"/>
</dbReference>
<evidence type="ECO:0000256" key="7">
    <source>
        <dbReference type="SAM" id="MobiDB-lite"/>
    </source>
</evidence>
<dbReference type="Gene3D" id="3.40.30.10">
    <property type="entry name" value="Glutaredoxin"/>
    <property type="match status" value="1"/>
</dbReference>
<dbReference type="FunFam" id="3.40.30.10:FF:000260">
    <property type="entry name" value="Mitochondrial ribosomal protein L44"/>
    <property type="match status" value="1"/>
</dbReference>
<proteinExistence type="inferred from homology"/>
<keyword evidence="3" id="KW-0689">Ribosomal protein</keyword>
<sequence>MAREGEAEPPRPAGHATHRTQVSTHNLRNGFPEGENHGVREPGPPDISDAKEEKEKKERGPEMSSKDFISVWKHGSVALFRGRCLREKRKAKTGCPHARGGIFLLAPPWLVPSGTRPPPACPAPADRCHQSDSTTARDQPTRRHVTAIFPIATPSELAARSQTQRSDRRARISNSIRPSPILLLRDTLRAAHPSAAMITKFMTEVTAKFNPFSACAKPARLFLTFLPPNARSNGTAIHTTLLPRTSTEPSSVKVKFKDGKEMDFNCSKINIKGLVEEVDRHSRQLQKVADLTD</sequence>
<dbReference type="AlphaFoldDB" id="A0A2U3EIH8"/>
<name>A0A2U3EIH8_PURLI</name>
<keyword evidence="5" id="KW-0687">Ribonucleoprotein</keyword>
<accession>A0A2U3EIH8</accession>
<dbReference type="EMBL" id="LCWV01000003">
    <property type="protein sequence ID" value="PWI74317.1"/>
    <property type="molecule type" value="Genomic_DNA"/>
</dbReference>
<dbReference type="Proteomes" id="UP000245956">
    <property type="component" value="Unassembled WGS sequence"/>
</dbReference>
<keyword evidence="4" id="KW-0496">Mitochondrion</keyword>
<dbReference type="GO" id="GO:0003735">
    <property type="term" value="F:structural constituent of ribosome"/>
    <property type="evidence" value="ECO:0007669"/>
    <property type="project" value="TreeGrafter"/>
</dbReference>
<gene>
    <name evidence="8" type="ORF">PCL_07631</name>
</gene>
<dbReference type="GO" id="GO:0005762">
    <property type="term" value="C:mitochondrial large ribosomal subunit"/>
    <property type="evidence" value="ECO:0007669"/>
    <property type="project" value="TreeGrafter"/>
</dbReference>
<evidence type="ECO:0000313" key="9">
    <source>
        <dbReference type="Proteomes" id="UP000245956"/>
    </source>
</evidence>
<dbReference type="InterPro" id="IPR042776">
    <property type="entry name" value="Ribosomal_mL53_fung"/>
</dbReference>
<comment type="similarity">
    <text evidence="2">Belongs to the mitochondrion-specific ribosomal protein mL53 family.</text>
</comment>
<evidence type="ECO:0000256" key="6">
    <source>
        <dbReference type="ARBA" id="ARBA00035180"/>
    </source>
</evidence>
<feature type="region of interest" description="Disordered" evidence="7">
    <location>
        <begin position="1"/>
        <end position="67"/>
    </location>
</feature>
<evidence type="ECO:0000313" key="8">
    <source>
        <dbReference type="EMBL" id="PWI74317.1"/>
    </source>
</evidence>
<dbReference type="PANTHER" id="PTHR28236">
    <property type="entry name" value="54S RIBOSOMAL PROTEIN L44, MITOCHONDRIAL"/>
    <property type="match status" value="1"/>
</dbReference>
<dbReference type="InterPro" id="IPR019716">
    <property type="entry name" value="Ribosomal_mL53"/>
</dbReference>
<comment type="subcellular location">
    <subcellularLocation>
        <location evidence="1">Mitochondrion</location>
    </subcellularLocation>
</comment>
<evidence type="ECO:0000256" key="4">
    <source>
        <dbReference type="ARBA" id="ARBA00023128"/>
    </source>
</evidence>